<gene>
    <name evidence="1" type="ORF">PX653_10715</name>
</gene>
<evidence type="ECO:0000313" key="2">
    <source>
        <dbReference type="Proteomes" id="UP001216510"/>
    </source>
</evidence>
<protein>
    <submittedName>
        <fullName evidence="1">Uncharacterized protein</fullName>
    </submittedName>
</protein>
<proteinExistence type="predicted"/>
<reference evidence="1 2" key="1">
    <citation type="submission" date="2023-02" db="EMBL/GenBank/DDBJ databases">
        <title>Gemone sequence of Telluria chitinolytica ACM 3522T.</title>
        <authorList>
            <person name="Frediansyah A."/>
            <person name="Miess H."/>
            <person name="Gross H."/>
        </authorList>
    </citation>
    <scope>NUCLEOTIDE SEQUENCE [LARGE SCALE GENOMIC DNA]</scope>
    <source>
        <strain evidence="1 2">ACM 3522</strain>
    </source>
</reference>
<accession>A0ABY8BHQ5</accession>
<evidence type="ECO:0000313" key="1">
    <source>
        <dbReference type="EMBL" id="WEF35201.1"/>
    </source>
</evidence>
<dbReference type="Proteomes" id="UP001216510">
    <property type="component" value="Chromosome"/>
</dbReference>
<name>A0ABY8BHQ5_9BURK</name>
<sequence length="196" mass="21339">MNDATCIFHYPVISGIGTGPLTIEDPDSLNSLHIKIGTKMVKLGVSDSQFFSSHFEKCILYRKQALGATGYDWSNVERMLYQWAPDDQKLSVHLNGLLPPGAYLDTAQDLDDIRQRINAKRLRELLTAGATLVMNRVDDKCPIIGSICAELCQLVGEKVVANGYAAFGGTGTFGKPLGYTRCVCSAANRPQALEGL</sequence>
<keyword evidence="2" id="KW-1185">Reference proteome</keyword>
<dbReference type="EMBL" id="CP119083">
    <property type="protein sequence ID" value="WEF35201.1"/>
    <property type="molecule type" value="Genomic_DNA"/>
</dbReference>
<dbReference type="RefSeq" id="WP_277417868.1">
    <property type="nucleotide sequence ID" value="NZ_CP119083.1"/>
</dbReference>
<dbReference type="Gene3D" id="2.60.120.650">
    <property type="entry name" value="Cupin"/>
    <property type="match status" value="1"/>
</dbReference>
<organism evidence="1 2">
    <name type="scientific">Pseudoduganella chitinolytica</name>
    <dbReference type="NCBI Taxonomy" id="34070"/>
    <lineage>
        <taxon>Bacteria</taxon>
        <taxon>Pseudomonadati</taxon>
        <taxon>Pseudomonadota</taxon>
        <taxon>Betaproteobacteria</taxon>
        <taxon>Burkholderiales</taxon>
        <taxon>Oxalobacteraceae</taxon>
        <taxon>Telluria group</taxon>
        <taxon>Pseudoduganella</taxon>
    </lineage>
</organism>